<dbReference type="GO" id="GO:0015074">
    <property type="term" value="P:DNA integration"/>
    <property type="evidence" value="ECO:0007669"/>
    <property type="project" value="InterPro"/>
</dbReference>
<dbReference type="SUPFAM" id="SSF46689">
    <property type="entry name" value="Homeodomain-like"/>
    <property type="match status" value="1"/>
</dbReference>
<dbReference type="Gene3D" id="3.30.420.10">
    <property type="entry name" value="Ribonuclease H-like superfamily/Ribonuclease H"/>
    <property type="match status" value="1"/>
</dbReference>
<evidence type="ECO:0000256" key="2">
    <source>
        <dbReference type="SAM" id="MobiDB-lite"/>
    </source>
</evidence>
<reference evidence="4" key="1">
    <citation type="submission" date="2022-08" db="EMBL/GenBank/DDBJ databases">
        <authorList>
            <person name="Dale J.L."/>
        </authorList>
    </citation>
    <scope>NUCLEOTIDE SEQUENCE</scope>
    <source>
        <strain evidence="4">2022EL-00758</strain>
    </source>
</reference>
<dbReference type="PANTHER" id="PTHR47515">
    <property type="entry name" value="LOW CALCIUM RESPONSE LOCUS PROTEIN T"/>
    <property type="match status" value="1"/>
</dbReference>
<dbReference type="InterPro" id="IPR001584">
    <property type="entry name" value="Integrase_cat-core"/>
</dbReference>
<gene>
    <name evidence="4" type="ORF">N0392_09910</name>
</gene>
<dbReference type="InterPro" id="IPR025948">
    <property type="entry name" value="HTH-like_dom"/>
</dbReference>
<dbReference type="InterPro" id="IPR009057">
    <property type="entry name" value="Homeodomain-like_sf"/>
</dbReference>
<comment type="similarity">
    <text evidence="1">Belongs to the transposase 8 family.</text>
</comment>
<dbReference type="Pfam" id="PF13683">
    <property type="entry name" value="rve_3"/>
    <property type="match status" value="1"/>
</dbReference>
<evidence type="ECO:0000313" key="4">
    <source>
        <dbReference type="EMBL" id="MCY0789999.1"/>
    </source>
</evidence>
<evidence type="ECO:0000259" key="3">
    <source>
        <dbReference type="PROSITE" id="PS50994"/>
    </source>
</evidence>
<name>A0A9Q4CPE3_MORMO</name>
<dbReference type="InterPro" id="IPR002514">
    <property type="entry name" value="Transposase_8"/>
</dbReference>
<dbReference type="GO" id="GO:0004803">
    <property type="term" value="F:transposase activity"/>
    <property type="evidence" value="ECO:0007669"/>
    <property type="project" value="InterPro"/>
</dbReference>
<dbReference type="InterPro" id="IPR012337">
    <property type="entry name" value="RNaseH-like_sf"/>
</dbReference>
<dbReference type="RefSeq" id="WP_260249338.1">
    <property type="nucleotide sequence ID" value="NZ_JALMEJ010000005.1"/>
</dbReference>
<feature type="domain" description="Integrase catalytic" evidence="3">
    <location>
        <begin position="194"/>
        <end position="361"/>
    </location>
</feature>
<dbReference type="GO" id="GO:0003677">
    <property type="term" value="F:DNA binding"/>
    <property type="evidence" value="ECO:0007669"/>
    <property type="project" value="InterPro"/>
</dbReference>
<dbReference type="NCBIfam" id="NF033516">
    <property type="entry name" value="transpos_IS3"/>
    <property type="match status" value="1"/>
</dbReference>
<dbReference type="SUPFAM" id="SSF53098">
    <property type="entry name" value="Ribonuclease H-like"/>
    <property type="match status" value="1"/>
</dbReference>
<dbReference type="Pfam" id="PF01527">
    <property type="entry name" value="HTH_Tnp_1"/>
    <property type="match status" value="1"/>
</dbReference>
<dbReference type="InterPro" id="IPR048020">
    <property type="entry name" value="Transpos_IS3"/>
</dbReference>
<comment type="caution">
    <text evidence="4">The sequence shown here is derived from an EMBL/GenBank/DDBJ whole genome shotgun (WGS) entry which is preliminary data.</text>
</comment>
<accession>A0A9Q4CPE3</accession>
<dbReference type="GO" id="GO:0006313">
    <property type="term" value="P:DNA transposition"/>
    <property type="evidence" value="ECO:0007669"/>
    <property type="project" value="InterPro"/>
</dbReference>
<proteinExistence type="inferred from homology"/>
<dbReference type="AlphaFoldDB" id="A0A9Q4CPE3"/>
<organism evidence="4 5">
    <name type="scientific">Morganella morganii</name>
    <name type="common">Proteus morganii</name>
    <dbReference type="NCBI Taxonomy" id="582"/>
    <lineage>
        <taxon>Bacteria</taxon>
        <taxon>Pseudomonadati</taxon>
        <taxon>Pseudomonadota</taxon>
        <taxon>Gammaproteobacteria</taxon>
        <taxon>Enterobacterales</taxon>
        <taxon>Morganellaceae</taxon>
        <taxon>Morganella</taxon>
    </lineage>
</organism>
<evidence type="ECO:0000256" key="1">
    <source>
        <dbReference type="ARBA" id="ARBA00009964"/>
    </source>
</evidence>
<dbReference type="InterPro" id="IPR036397">
    <property type="entry name" value="RNaseH_sf"/>
</dbReference>
<dbReference type="Proteomes" id="UP001076655">
    <property type="component" value="Unassembled WGS sequence"/>
</dbReference>
<dbReference type="Pfam" id="PF13276">
    <property type="entry name" value="HTH_21"/>
    <property type="match status" value="1"/>
</dbReference>
<feature type="region of interest" description="Disordered" evidence="2">
    <location>
        <begin position="343"/>
        <end position="366"/>
    </location>
</feature>
<dbReference type="PANTHER" id="PTHR47515:SF1">
    <property type="entry name" value="BLR2054 PROTEIN"/>
    <property type="match status" value="1"/>
</dbReference>
<sequence>MKKTRYTEEQIAFALKQAETGTRVEEVCRKMGISEATFYNWKKKFGGMGVTELCRLRQPEEENQRLKRLVADLSLDKEMLQEVIKKKVLRPAQKREAVTWLLEAYRIGLRRGCRLMMQSRTVYHYQSRRDDRAVTQRIREIAETRIRYGVQRIDILLRREGWLINHKKTHRIYCQEGLNLRTKRPRRHVTARHRQERPAATAADQCWSMDFVADNLFNGRRFRALTVVDNFSRECLAIEVGQGLRGDDVVAVMARLKQLQHRVPERFQTDNGSEFISKALDKWAYENGVTIDFSRPGKPTDNALIESFNGSFRDECLNVHWFLSLEDAQEKIECWRQEYNRQRPHSSLNNQTPEEFIRSLQKGQDL</sequence>
<evidence type="ECO:0000313" key="5">
    <source>
        <dbReference type="Proteomes" id="UP001076655"/>
    </source>
</evidence>
<dbReference type="EMBL" id="JAPNMI010000004">
    <property type="protein sequence ID" value="MCY0789999.1"/>
    <property type="molecule type" value="Genomic_DNA"/>
</dbReference>
<dbReference type="PROSITE" id="PS50994">
    <property type="entry name" value="INTEGRASE"/>
    <property type="match status" value="1"/>
</dbReference>
<protein>
    <submittedName>
        <fullName evidence="4">IS3 family transposase</fullName>
    </submittedName>
</protein>